<evidence type="ECO:0000256" key="1">
    <source>
        <dbReference type="SAM" id="SignalP"/>
    </source>
</evidence>
<feature type="chain" id="PRO_5032995320" description="Acyl-CoA dehydrogenase" evidence="1">
    <location>
        <begin position="21"/>
        <end position="120"/>
    </location>
</feature>
<accession>A0A1G4Y4X7</accession>
<comment type="caution">
    <text evidence="2">The sequence shown here is derived from an EMBL/GenBank/DDBJ whole genome shotgun (WGS) entry which is preliminary data.</text>
</comment>
<name>A0A1G4Y4X7_9ENTR</name>
<feature type="signal peptide" evidence="1">
    <location>
        <begin position="1"/>
        <end position="20"/>
    </location>
</feature>
<reference evidence="2 3" key="1">
    <citation type="submission" date="2016-10" db="EMBL/GenBank/DDBJ databases">
        <authorList>
            <person name="Varghese N."/>
            <person name="Submissions S."/>
        </authorList>
    </citation>
    <scope>NUCLEOTIDE SEQUENCE [LARGE SCALE GENOMIC DNA]</scope>
    <source>
        <strain evidence="2 3">CGMCC 1.12102</strain>
    </source>
</reference>
<evidence type="ECO:0000313" key="2">
    <source>
        <dbReference type="EMBL" id="SCX47908.1"/>
    </source>
</evidence>
<proteinExistence type="predicted"/>
<evidence type="ECO:0008006" key="4">
    <source>
        <dbReference type="Google" id="ProtNLM"/>
    </source>
</evidence>
<keyword evidence="1" id="KW-0732">Signal</keyword>
<dbReference type="AlphaFoldDB" id="A0A1G4Y4X7"/>
<dbReference type="Proteomes" id="UP000183569">
    <property type="component" value="Unassembled WGS sequence"/>
</dbReference>
<sequence>MMKRIVAALVLTTLALPAIAAQYAKPGALLTLKPGNGNAEFSINASAKDGSGTCNMEGTAQKIAAGENQKHRWVWNDSSSQCVAVLSEMNNGKTSVMTRGCEGYCGASAAGLMDGQYNKK</sequence>
<dbReference type="EMBL" id="FMUI01000004">
    <property type="protein sequence ID" value="SCX47908.1"/>
    <property type="molecule type" value="Genomic_DNA"/>
</dbReference>
<gene>
    <name evidence="2" type="ORF">SAMN02927897_01916</name>
</gene>
<protein>
    <recommendedName>
        <fullName evidence="4">Acyl-CoA dehydrogenase</fullName>
    </recommendedName>
</protein>
<organism evidence="2 3">
    <name type="scientific">Kosakonia sacchari</name>
    <dbReference type="NCBI Taxonomy" id="1158459"/>
    <lineage>
        <taxon>Bacteria</taxon>
        <taxon>Pseudomonadati</taxon>
        <taxon>Pseudomonadota</taxon>
        <taxon>Gammaproteobacteria</taxon>
        <taxon>Enterobacterales</taxon>
        <taxon>Enterobacteriaceae</taxon>
        <taxon>Kosakonia</taxon>
    </lineage>
</organism>
<evidence type="ECO:0000313" key="3">
    <source>
        <dbReference type="Proteomes" id="UP000183569"/>
    </source>
</evidence>